<gene>
    <name evidence="3" type="primary">LOC112468318</name>
</gene>
<evidence type="ECO:0000313" key="3">
    <source>
        <dbReference type="RefSeq" id="XP_024893207.1"/>
    </source>
</evidence>
<accession>A0A6J1REL2</accession>
<protein>
    <submittedName>
        <fullName evidence="3">Histone H2A.Z-specific chaperone CHZ1-like</fullName>
    </submittedName>
</protein>
<feature type="region of interest" description="Disordered" evidence="1">
    <location>
        <begin position="184"/>
        <end position="243"/>
    </location>
</feature>
<proteinExistence type="predicted"/>
<dbReference type="AlphaFoldDB" id="A0A6J1REL2"/>
<dbReference type="GeneID" id="112468318"/>
<organism evidence="2 3">
    <name type="scientific">Temnothorax curvispinosus</name>
    <dbReference type="NCBI Taxonomy" id="300111"/>
    <lineage>
        <taxon>Eukaryota</taxon>
        <taxon>Metazoa</taxon>
        <taxon>Ecdysozoa</taxon>
        <taxon>Arthropoda</taxon>
        <taxon>Hexapoda</taxon>
        <taxon>Insecta</taxon>
        <taxon>Pterygota</taxon>
        <taxon>Neoptera</taxon>
        <taxon>Endopterygota</taxon>
        <taxon>Hymenoptera</taxon>
        <taxon>Apocrita</taxon>
        <taxon>Aculeata</taxon>
        <taxon>Formicoidea</taxon>
        <taxon>Formicidae</taxon>
        <taxon>Myrmicinae</taxon>
        <taxon>Temnothorax</taxon>
    </lineage>
</organism>
<evidence type="ECO:0000256" key="1">
    <source>
        <dbReference type="SAM" id="MobiDB-lite"/>
    </source>
</evidence>
<sequence>MEKRIEANRERREAVVRKLRNNTVAEEQRQRARLILELAEAYADALPTDPYASDHDSVREELMENQEIVRRILYLEQLRGRPNNVCETVRVKRETDNEIVAEAMIAMAARYANDANEVPYEITIQVNGREIKTSARIREPNDAMVEVESRKKVDDNNNNDKVTEILGNAIPSTSGFAELAKANTEPRIIYSDDDDDDDDDENGDEDRDNVDQDDVDEGDDDKSGAVNKLENVDDEHNDDDAKD</sequence>
<keyword evidence="2" id="KW-1185">Reference proteome</keyword>
<dbReference type="Proteomes" id="UP000504618">
    <property type="component" value="Unplaced"/>
</dbReference>
<evidence type="ECO:0000313" key="2">
    <source>
        <dbReference type="Proteomes" id="UP000504618"/>
    </source>
</evidence>
<feature type="non-terminal residue" evidence="3">
    <location>
        <position position="243"/>
    </location>
</feature>
<dbReference type="RefSeq" id="XP_024893207.1">
    <property type="nucleotide sequence ID" value="XM_025037439.1"/>
</dbReference>
<feature type="compositionally biased region" description="Acidic residues" evidence="1">
    <location>
        <begin position="191"/>
        <end position="220"/>
    </location>
</feature>
<reference evidence="3" key="1">
    <citation type="submission" date="2025-08" db="UniProtKB">
        <authorList>
            <consortium name="RefSeq"/>
        </authorList>
    </citation>
    <scope>IDENTIFICATION</scope>
    <source>
        <tissue evidence="3">Whole body</tissue>
    </source>
</reference>
<name>A0A6J1REL2_9HYME</name>
<feature type="compositionally biased region" description="Acidic residues" evidence="1">
    <location>
        <begin position="232"/>
        <end position="243"/>
    </location>
</feature>